<proteinExistence type="predicted"/>
<sequence>MNDFRSDLTGLCEGRFTGALRIEGTPAGVMYLREGLIAAITTPGAPGPESLLLKSGRITEREWSAAFAAGAAEERVGEELTNAAGVSAAELEVVAVSALYDAAFVLGLNRPERWHAEPGTTPLPLPVRPGVHPGELLRETRHRLSSLSQQWGSPQHLAAQRVTATGRATPSAVPNTRFRDILLHANGRHTPRDIAFLLGRGTFAVTTDIVSMAHRGLLDGRPAPSSAGAAGAAIRQPTRQEGEGHPAVDHPGVDHPGAAPPAQAPAPVPPAALPRRRPRHGRPGAGQHGTGA</sequence>
<dbReference type="RefSeq" id="WP_201858088.1">
    <property type="nucleotide sequence ID" value="NZ_JAERRG010000048.1"/>
</dbReference>
<evidence type="ECO:0000313" key="3">
    <source>
        <dbReference type="Proteomes" id="UP000621510"/>
    </source>
</evidence>
<feature type="compositionally biased region" description="Basic and acidic residues" evidence="1">
    <location>
        <begin position="238"/>
        <end position="253"/>
    </location>
</feature>
<evidence type="ECO:0008006" key="4">
    <source>
        <dbReference type="Google" id="ProtNLM"/>
    </source>
</evidence>
<feature type="compositionally biased region" description="Pro residues" evidence="1">
    <location>
        <begin position="258"/>
        <end position="272"/>
    </location>
</feature>
<dbReference type="Proteomes" id="UP000621510">
    <property type="component" value="Unassembled WGS sequence"/>
</dbReference>
<reference evidence="2 3" key="1">
    <citation type="submission" date="2021-01" db="EMBL/GenBank/DDBJ databases">
        <title>WGS of actinomycetes isolated from Thailand.</title>
        <authorList>
            <person name="Thawai C."/>
        </authorList>
    </citation>
    <scope>NUCLEOTIDE SEQUENCE [LARGE SCALE GENOMIC DNA]</scope>
    <source>
        <strain evidence="2 3">CA3R110</strain>
    </source>
</reference>
<dbReference type="EMBL" id="JAERRG010000048">
    <property type="protein sequence ID" value="MBL1120317.1"/>
    <property type="molecule type" value="Genomic_DNA"/>
</dbReference>
<organism evidence="2 3">
    <name type="scientific">Streptomyces endocoffeicus</name>
    <dbReference type="NCBI Taxonomy" id="2898945"/>
    <lineage>
        <taxon>Bacteria</taxon>
        <taxon>Bacillati</taxon>
        <taxon>Actinomycetota</taxon>
        <taxon>Actinomycetes</taxon>
        <taxon>Kitasatosporales</taxon>
        <taxon>Streptomycetaceae</taxon>
        <taxon>Streptomyces</taxon>
    </lineage>
</organism>
<feature type="region of interest" description="Disordered" evidence="1">
    <location>
        <begin position="221"/>
        <end position="292"/>
    </location>
</feature>
<comment type="caution">
    <text evidence="2">The sequence shown here is derived from an EMBL/GenBank/DDBJ whole genome shotgun (WGS) entry which is preliminary data.</text>
</comment>
<feature type="compositionally biased region" description="Low complexity" evidence="1">
    <location>
        <begin position="222"/>
        <end position="233"/>
    </location>
</feature>
<name>A0ABS1Q6N0_9ACTN</name>
<feature type="compositionally biased region" description="Gly residues" evidence="1">
    <location>
        <begin position="283"/>
        <end position="292"/>
    </location>
</feature>
<gene>
    <name evidence="2" type="ORF">JK364_49715</name>
</gene>
<protein>
    <recommendedName>
        <fullName evidence="4">DUF4388 domain-containing protein</fullName>
    </recommendedName>
</protein>
<keyword evidence="3" id="KW-1185">Reference proteome</keyword>
<accession>A0ABS1Q6N0</accession>
<evidence type="ECO:0000256" key="1">
    <source>
        <dbReference type="SAM" id="MobiDB-lite"/>
    </source>
</evidence>
<evidence type="ECO:0000313" key="2">
    <source>
        <dbReference type="EMBL" id="MBL1120317.1"/>
    </source>
</evidence>